<organism evidence="12 13">
    <name type="scientific">Gordonia paraffinivorans</name>
    <dbReference type="NCBI Taxonomy" id="175628"/>
    <lineage>
        <taxon>Bacteria</taxon>
        <taxon>Bacillati</taxon>
        <taxon>Actinomycetota</taxon>
        <taxon>Actinomycetes</taxon>
        <taxon>Mycobacteriales</taxon>
        <taxon>Gordoniaceae</taxon>
        <taxon>Gordonia</taxon>
    </lineage>
</organism>
<feature type="transmembrane region" description="Helical" evidence="11">
    <location>
        <begin position="394"/>
        <end position="411"/>
    </location>
</feature>
<dbReference type="AlphaFoldDB" id="A0ABD7UX90"/>
<dbReference type="GeneID" id="60748116"/>
<evidence type="ECO:0000256" key="6">
    <source>
        <dbReference type="ARBA" id="ARBA00022970"/>
    </source>
</evidence>
<evidence type="ECO:0000313" key="13">
    <source>
        <dbReference type="Proteomes" id="UP000360750"/>
    </source>
</evidence>
<sequence length="467" mass="49135">MTEPDLQAPPVSADRTDPSSSRRSYRAPARQTRLPAPRPASSGPTRPIGLALLLFLAATFLGGLLGATTAEAAPNEVRVFGVLRNGDEKVPDVKLEAKDASGNVVGTATSSPTGAWSINVPPGTYTIVLDTESLPDDVAVQKNELPVDVSGGTARPVIFSFGEVRTGTEVSAVAELTRLAIDGIRFGLIIAITGVGLSLIFGTTGLTNFAHGELVTLGAVIAWVFNVKVGLHLIPATLLAIVVGVGIGMANELGLWRPLRRRRTGLISMLVVSIGLALVIRYLILIFFSDRSEPFDDYQAQKQIGSGPFAITPVNLACIVICIVVLLAVAVMLQRTRIGKAMRAVADNRDLAESSGIDVDRVILFVWALAGGLATLGGVMFALSELGGRVQWEMGFKLLLLMFAGITLGGLGTAYGALLGCLIVGLLVQLSTYVLSPDLKYIGGLLILIIILTIRPQGILGSRARIG</sequence>
<evidence type="ECO:0000256" key="2">
    <source>
        <dbReference type="ARBA" id="ARBA00022448"/>
    </source>
</evidence>
<protein>
    <submittedName>
        <fullName evidence="12">LIV-I protein H</fullName>
    </submittedName>
</protein>
<comment type="subcellular location">
    <subcellularLocation>
        <location evidence="1">Cell membrane</location>
        <topology evidence="1">Multi-pass membrane protein</topology>
    </subcellularLocation>
</comment>
<dbReference type="CDD" id="cd06582">
    <property type="entry name" value="TM_PBP1_LivH_like"/>
    <property type="match status" value="1"/>
</dbReference>
<keyword evidence="3" id="KW-1003">Cell membrane</keyword>
<feature type="transmembrane region" description="Helical" evidence="11">
    <location>
        <begin position="48"/>
        <end position="68"/>
    </location>
</feature>
<evidence type="ECO:0000256" key="8">
    <source>
        <dbReference type="ARBA" id="ARBA00023136"/>
    </source>
</evidence>
<keyword evidence="2" id="KW-0813">Transport</keyword>
<accession>A0ABD7UX90</accession>
<dbReference type="Proteomes" id="UP000360750">
    <property type="component" value="Unassembled WGS sequence"/>
</dbReference>
<evidence type="ECO:0000256" key="4">
    <source>
        <dbReference type="ARBA" id="ARBA00022519"/>
    </source>
</evidence>
<evidence type="ECO:0000256" key="11">
    <source>
        <dbReference type="SAM" id="Phobius"/>
    </source>
</evidence>
<dbReference type="PANTHER" id="PTHR11795">
    <property type="entry name" value="BRANCHED-CHAIN AMINO ACID TRANSPORT SYSTEM PERMEASE PROTEIN LIVH"/>
    <property type="match status" value="1"/>
</dbReference>
<feature type="transmembrane region" description="Helical" evidence="11">
    <location>
        <begin position="266"/>
        <end position="289"/>
    </location>
</feature>
<keyword evidence="5 11" id="KW-0812">Transmembrane</keyword>
<feature type="transmembrane region" description="Helical" evidence="11">
    <location>
        <begin position="309"/>
        <end position="333"/>
    </location>
</feature>
<comment type="similarity">
    <text evidence="9">Belongs to the binding-protein-dependent transport system permease family. LivHM subfamily.</text>
</comment>
<dbReference type="SUPFAM" id="SSF117074">
    <property type="entry name" value="Hypothetical protein PA1324"/>
    <property type="match status" value="1"/>
</dbReference>
<keyword evidence="4" id="KW-0997">Cell inner membrane</keyword>
<keyword evidence="7 11" id="KW-1133">Transmembrane helix</keyword>
<evidence type="ECO:0000256" key="9">
    <source>
        <dbReference type="ARBA" id="ARBA00037998"/>
    </source>
</evidence>
<dbReference type="GO" id="GO:0006865">
    <property type="term" value="P:amino acid transport"/>
    <property type="evidence" value="ECO:0007669"/>
    <property type="project" value="UniProtKB-KW"/>
</dbReference>
<evidence type="ECO:0000313" key="12">
    <source>
        <dbReference type="EMBL" id="VFA80874.1"/>
    </source>
</evidence>
<evidence type="ECO:0000256" key="7">
    <source>
        <dbReference type="ARBA" id="ARBA00022989"/>
    </source>
</evidence>
<dbReference type="PANTHER" id="PTHR11795:SF371">
    <property type="entry name" value="HIGH-AFFINITY BRANCHED-CHAIN AMINO ACID TRANSPORT SYSTEM PERMEASE PROTEIN LIVH"/>
    <property type="match status" value="1"/>
</dbReference>
<reference evidence="12 13" key="1">
    <citation type="submission" date="2019-02" db="EMBL/GenBank/DDBJ databases">
        <authorList>
            <consortium name="Pathogen Informatics"/>
        </authorList>
    </citation>
    <scope>NUCLEOTIDE SEQUENCE [LARGE SCALE GENOMIC DNA]</scope>
    <source>
        <strain evidence="12 13">3012STDY6756503</strain>
    </source>
</reference>
<keyword evidence="6" id="KW-0029">Amino-acid transport</keyword>
<dbReference type="InterPro" id="IPR001851">
    <property type="entry name" value="ABC_transp_permease"/>
</dbReference>
<keyword evidence="8 11" id="KW-0472">Membrane</keyword>
<dbReference type="GO" id="GO:0005975">
    <property type="term" value="P:carbohydrate metabolic process"/>
    <property type="evidence" value="ECO:0007669"/>
    <property type="project" value="UniProtKB-ARBA"/>
</dbReference>
<dbReference type="InterPro" id="IPR013783">
    <property type="entry name" value="Ig-like_fold"/>
</dbReference>
<dbReference type="InterPro" id="IPR052157">
    <property type="entry name" value="BCAA_transport_permease"/>
</dbReference>
<gene>
    <name evidence="12" type="primary">livH_1</name>
    <name evidence="12" type="ORF">NCTC8139_00056</name>
</gene>
<feature type="region of interest" description="Disordered" evidence="10">
    <location>
        <begin position="1"/>
        <end position="44"/>
    </location>
</feature>
<proteinExistence type="inferred from homology"/>
<feature type="transmembrane region" description="Helical" evidence="11">
    <location>
        <begin position="441"/>
        <end position="460"/>
    </location>
</feature>
<evidence type="ECO:0000256" key="3">
    <source>
        <dbReference type="ARBA" id="ARBA00022475"/>
    </source>
</evidence>
<evidence type="ECO:0000256" key="5">
    <source>
        <dbReference type="ARBA" id="ARBA00022692"/>
    </source>
</evidence>
<evidence type="ECO:0000256" key="1">
    <source>
        <dbReference type="ARBA" id="ARBA00004651"/>
    </source>
</evidence>
<feature type="compositionally biased region" description="Low complexity" evidence="10">
    <location>
        <begin position="18"/>
        <end position="30"/>
    </location>
</feature>
<dbReference type="GO" id="GO:0005886">
    <property type="term" value="C:plasma membrane"/>
    <property type="evidence" value="ECO:0007669"/>
    <property type="project" value="UniProtKB-SubCell"/>
</dbReference>
<dbReference type="EMBL" id="CAACYD010000001">
    <property type="protein sequence ID" value="VFA80874.1"/>
    <property type="molecule type" value="Genomic_DNA"/>
</dbReference>
<dbReference type="RefSeq" id="WP_181954779.1">
    <property type="nucleotide sequence ID" value="NZ_CAACYD010000001.1"/>
</dbReference>
<evidence type="ECO:0000256" key="10">
    <source>
        <dbReference type="SAM" id="MobiDB-lite"/>
    </source>
</evidence>
<feature type="transmembrane region" description="Helical" evidence="11">
    <location>
        <begin position="229"/>
        <end position="254"/>
    </location>
</feature>
<comment type="caution">
    <text evidence="12">The sequence shown here is derived from an EMBL/GenBank/DDBJ whole genome shotgun (WGS) entry which is preliminary data.</text>
</comment>
<dbReference type="Gene3D" id="2.60.40.10">
    <property type="entry name" value="Immunoglobulins"/>
    <property type="match status" value="1"/>
</dbReference>
<feature type="transmembrane region" description="Helical" evidence="11">
    <location>
        <begin position="362"/>
        <end position="382"/>
    </location>
</feature>
<name>A0ABD7UX90_9ACTN</name>
<feature type="transmembrane region" description="Helical" evidence="11">
    <location>
        <begin position="186"/>
        <end position="209"/>
    </location>
</feature>
<dbReference type="Pfam" id="PF02653">
    <property type="entry name" value="BPD_transp_2"/>
    <property type="match status" value="1"/>
</dbReference>